<dbReference type="SMART" id="SM00226">
    <property type="entry name" value="LMWPc"/>
    <property type="match status" value="1"/>
</dbReference>
<dbReference type="SUPFAM" id="SSF52788">
    <property type="entry name" value="Phosphotyrosine protein phosphatases I"/>
    <property type="match status" value="1"/>
</dbReference>
<feature type="active site" evidence="4">
    <location>
        <position position="14"/>
    </location>
</feature>
<evidence type="ECO:0000256" key="1">
    <source>
        <dbReference type="ARBA" id="ARBA00011063"/>
    </source>
</evidence>
<comment type="caution">
    <text evidence="6">The sequence shown here is derived from an EMBL/GenBank/DDBJ whole genome shotgun (WGS) entry which is preliminary data.</text>
</comment>
<dbReference type="Pfam" id="PF01451">
    <property type="entry name" value="LMWPc"/>
    <property type="match status" value="1"/>
</dbReference>
<dbReference type="InterPro" id="IPR017867">
    <property type="entry name" value="Tyr_phospatase_low_mol_wt"/>
</dbReference>
<proteinExistence type="inferred from homology"/>
<dbReference type="InterPro" id="IPR050438">
    <property type="entry name" value="LMW_PTPase"/>
</dbReference>
<dbReference type="PRINTS" id="PR00719">
    <property type="entry name" value="LMWPTPASE"/>
</dbReference>
<organism evidence="6 7">
    <name type="scientific">Paenibacillus pini JCM 16418</name>
    <dbReference type="NCBI Taxonomy" id="1236976"/>
    <lineage>
        <taxon>Bacteria</taxon>
        <taxon>Bacillati</taxon>
        <taxon>Bacillota</taxon>
        <taxon>Bacilli</taxon>
        <taxon>Bacillales</taxon>
        <taxon>Paenibacillaceae</taxon>
        <taxon>Paenibacillus</taxon>
    </lineage>
</organism>
<dbReference type="InterPro" id="IPR036196">
    <property type="entry name" value="Ptyr_pPase_sf"/>
</dbReference>
<dbReference type="CDD" id="cd16344">
    <property type="entry name" value="LMWPAP"/>
    <property type="match status" value="1"/>
</dbReference>
<evidence type="ECO:0000259" key="5">
    <source>
        <dbReference type="SMART" id="SM00226"/>
    </source>
</evidence>
<dbReference type="EMBL" id="BAVZ01000019">
    <property type="protein sequence ID" value="GAF10191.1"/>
    <property type="molecule type" value="Genomic_DNA"/>
</dbReference>
<protein>
    <submittedName>
        <fullName evidence="6">Low molecular weight protein tyrosine phosphatase</fullName>
    </submittedName>
</protein>
<evidence type="ECO:0000313" key="6">
    <source>
        <dbReference type="EMBL" id="GAF10191.1"/>
    </source>
</evidence>
<evidence type="ECO:0000313" key="7">
    <source>
        <dbReference type="Proteomes" id="UP000019364"/>
    </source>
</evidence>
<dbReference type="Proteomes" id="UP000019364">
    <property type="component" value="Unassembled WGS sequence"/>
</dbReference>
<feature type="active site" description="Nucleophile" evidence="4">
    <location>
        <position position="8"/>
    </location>
</feature>
<dbReference type="GO" id="GO:0004725">
    <property type="term" value="F:protein tyrosine phosphatase activity"/>
    <property type="evidence" value="ECO:0007669"/>
    <property type="project" value="InterPro"/>
</dbReference>
<keyword evidence="2" id="KW-0378">Hydrolase</keyword>
<evidence type="ECO:0000256" key="2">
    <source>
        <dbReference type="ARBA" id="ARBA00022801"/>
    </source>
</evidence>
<name>W7YZT8_9BACL</name>
<dbReference type="STRING" id="1236976.JCM16418_4368"/>
<accession>W7YZT8</accession>
<feature type="domain" description="Phosphotyrosine protein phosphatase I" evidence="5">
    <location>
        <begin position="2"/>
        <end position="121"/>
    </location>
</feature>
<gene>
    <name evidence="6" type="ORF">JCM16418_4368</name>
</gene>
<dbReference type="AlphaFoldDB" id="W7YZT8"/>
<sequence length="122" mass="13753">MKHILFVCTGNTCRSPMAEALLRKLATERGISLEVRSAGVAAMEGTSISHHAEAVLRDHEIYDSLTSSSLRSETVEWSDLILTLTGSHKQHVIHNFPHAADKTFTLKEFTEDDERYLRICRN</sequence>
<dbReference type="eggNOG" id="COG0394">
    <property type="taxonomic scope" value="Bacteria"/>
</dbReference>
<comment type="similarity">
    <text evidence="1">Belongs to the low molecular weight phosphotyrosine protein phosphatase family.</text>
</comment>
<keyword evidence="3" id="KW-0904">Protein phosphatase</keyword>
<dbReference type="Gene3D" id="3.40.50.2300">
    <property type="match status" value="1"/>
</dbReference>
<evidence type="ECO:0000256" key="3">
    <source>
        <dbReference type="ARBA" id="ARBA00022912"/>
    </source>
</evidence>
<dbReference type="InterPro" id="IPR023485">
    <property type="entry name" value="Ptyr_pPase"/>
</dbReference>
<dbReference type="PANTHER" id="PTHR11717:SF31">
    <property type="entry name" value="LOW MOLECULAR WEIGHT PROTEIN-TYROSINE-PHOSPHATASE ETP-RELATED"/>
    <property type="match status" value="1"/>
</dbReference>
<reference evidence="6 7" key="1">
    <citation type="journal article" date="2014" name="Genome Announc.">
        <title>Draft Genome Sequence of Paenibacillus pini JCM 16418T, Isolated from the Rhizosphere of Pine Tree.</title>
        <authorList>
            <person name="Yuki M."/>
            <person name="Oshima K."/>
            <person name="Suda W."/>
            <person name="Oshida Y."/>
            <person name="Kitamura K."/>
            <person name="Iida Y."/>
            <person name="Hattori M."/>
            <person name="Ohkuma M."/>
        </authorList>
    </citation>
    <scope>NUCLEOTIDE SEQUENCE [LARGE SCALE GENOMIC DNA]</scope>
    <source>
        <strain evidence="6 7">JCM 16418</strain>
    </source>
</reference>
<keyword evidence="7" id="KW-1185">Reference proteome</keyword>
<dbReference type="PANTHER" id="PTHR11717">
    <property type="entry name" value="LOW MOLECULAR WEIGHT PROTEIN TYROSINE PHOSPHATASE"/>
    <property type="match status" value="1"/>
</dbReference>
<evidence type="ECO:0000256" key="4">
    <source>
        <dbReference type="PIRSR" id="PIRSR617867-1"/>
    </source>
</evidence>